<accession>A0A9J6BKQ1</accession>
<keyword evidence="1" id="KW-0433">Leucine-rich repeat</keyword>
<proteinExistence type="predicted"/>
<dbReference type="InterPro" id="IPR025875">
    <property type="entry name" value="Leu-rich_rpt_4"/>
</dbReference>
<dbReference type="InterPro" id="IPR032675">
    <property type="entry name" value="LRR_dom_sf"/>
</dbReference>
<name>A0A9J6BKQ1_POLVA</name>
<dbReference type="Pfam" id="PF00560">
    <property type="entry name" value="LRR_1"/>
    <property type="match status" value="1"/>
</dbReference>
<evidence type="ECO:0000256" key="2">
    <source>
        <dbReference type="ARBA" id="ARBA00022737"/>
    </source>
</evidence>
<reference evidence="4" key="1">
    <citation type="submission" date="2021-03" db="EMBL/GenBank/DDBJ databases">
        <title>Chromosome level genome of the anhydrobiotic midge Polypedilum vanderplanki.</title>
        <authorList>
            <person name="Yoshida Y."/>
            <person name="Kikawada T."/>
            <person name="Gusev O."/>
        </authorList>
    </citation>
    <scope>NUCLEOTIDE SEQUENCE</scope>
    <source>
        <strain evidence="4">NIAS01</strain>
        <tissue evidence="4">Whole body or cell culture</tissue>
    </source>
</reference>
<evidence type="ECO:0000256" key="3">
    <source>
        <dbReference type="SAM" id="SignalP"/>
    </source>
</evidence>
<dbReference type="OrthoDB" id="676979at2759"/>
<keyword evidence="3" id="KW-0732">Signal</keyword>
<keyword evidence="2" id="KW-0677">Repeat</keyword>
<dbReference type="PANTHER" id="PTHR24366:SF170">
    <property type="entry name" value="RE50361P"/>
    <property type="match status" value="1"/>
</dbReference>
<dbReference type="InterPro" id="IPR003591">
    <property type="entry name" value="Leu-rich_rpt_typical-subtyp"/>
</dbReference>
<gene>
    <name evidence="4" type="ORF">PVAND_000686</name>
</gene>
<evidence type="ECO:0000313" key="4">
    <source>
        <dbReference type="EMBL" id="KAG5670420.1"/>
    </source>
</evidence>
<dbReference type="Proteomes" id="UP001107558">
    <property type="component" value="Chromosome 3"/>
</dbReference>
<dbReference type="InterPro" id="IPR001611">
    <property type="entry name" value="Leu-rich_rpt"/>
</dbReference>
<dbReference type="Pfam" id="PF12799">
    <property type="entry name" value="LRR_4"/>
    <property type="match status" value="1"/>
</dbReference>
<dbReference type="SMART" id="SM00369">
    <property type="entry name" value="LRR_TYP"/>
    <property type="match status" value="3"/>
</dbReference>
<dbReference type="AlphaFoldDB" id="A0A9J6BKQ1"/>
<dbReference type="EMBL" id="JADBJN010000003">
    <property type="protein sequence ID" value="KAG5670420.1"/>
    <property type="molecule type" value="Genomic_DNA"/>
</dbReference>
<protein>
    <submittedName>
        <fullName evidence="4">Uncharacterized protein</fullName>
    </submittedName>
</protein>
<keyword evidence="5" id="KW-1185">Reference proteome</keyword>
<feature type="signal peptide" evidence="3">
    <location>
        <begin position="1"/>
        <end position="22"/>
    </location>
</feature>
<dbReference type="SUPFAM" id="SSF52058">
    <property type="entry name" value="L domain-like"/>
    <property type="match status" value="1"/>
</dbReference>
<dbReference type="PANTHER" id="PTHR24366">
    <property type="entry name" value="IG(IMMUNOGLOBULIN) AND LRR(LEUCINE RICH REPEAT) DOMAINS"/>
    <property type="match status" value="1"/>
</dbReference>
<organism evidence="4 5">
    <name type="scientific">Polypedilum vanderplanki</name>
    <name type="common">Sleeping chironomid midge</name>
    <dbReference type="NCBI Taxonomy" id="319348"/>
    <lineage>
        <taxon>Eukaryota</taxon>
        <taxon>Metazoa</taxon>
        <taxon>Ecdysozoa</taxon>
        <taxon>Arthropoda</taxon>
        <taxon>Hexapoda</taxon>
        <taxon>Insecta</taxon>
        <taxon>Pterygota</taxon>
        <taxon>Neoptera</taxon>
        <taxon>Endopterygota</taxon>
        <taxon>Diptera</taxon>
        <taxon>Nematocera</taxon>
        <taxon>Chironomoidea</taxon>
        <taxon>Chironomidae</taxon>
        <taxon>Chironominae</taxon>
        <taxon>Polypedilum</taxon>
        <taxon>Polypedilum</taxon>
    </lineage>
</organism>
<evidence type="ECO:0000313" key="5">
    <source>
        <dbReference type="Proteomes" id="UP001107558"/>
    </source>
</evidence>
<evidence type="ECO:0000256" key="1">
    <source>
        <dbReference type="ARBA" id="ARBA00022614"/>
    </source>
</evidence>
<dbReference type="PROSITE" id="PS51450">
    <property type="entry name" value="LRR"/>
    <property type="match status" value="3"/>
</dbReference>
<dbReference type="Gene3D" id="3.80.10.10">
    <property type="entry name" value="Ribonuclease Inhibitor"/>
    <property type="match status" value="1"/>
</dbReference>
<sequence>MKCLKVLLIIFMFFYRTSEVESLAENFPNFQCFVSLSSCTIFDIDSTDGLQKIYDDLKNLHFEYETQSSSRECLLFSECNTIKNDFEDFKMLQFRDSHFEKFPSGDNKKLNHIRKLFAIDVGLTEIDRDDFEAFQSLKVLNLSHNSLEAIDGLFLIHLTSLTTLNLRNNFISKIDDLVLNEYAKKLEFLDLSFNELTEISENLFDIFGKNSNAQLLLENNRIERIIPSTIAVNSSRKFKTLSLSGNKLKNFVYNCTSIDILSLDDNQLETFDISNCSVEVLNLQNNNLITIKVPPTVIFLSISNNMNLQS</sequence>
<comment type="caution">
    <text evidence="4">The sequence shown here is derived from an EMBL/GenBank/DDBJ whole genome shotgun (WGS) entry which is preliminary data.</text>
</comment>
<feature type="chain" id="PRO_5039900899" evidence="3">
    <location>
        <begin position="23"/>
        <end position="310"/>
    </location>
</feature>